<feature type="non-terminal residue" evidence="1">
    <location>
        <position position="1"/>
    </location>
</feature>
<dbReference type="EMBL" id="JAWDJR010000004">
    <property type="protein sequence ID" value="KAK9976152.1"/>
    <property type="molecule type" value="Genomic_DNA"/>
</dbReference>
<dbReference type="AlphaFoldDB" id="A0AAW2ARS8"/>
<keyword evidence="2" id="KW-1185">Reference proteome</keyword>
<evidence type="ECO:0000313" key="2">
    <source>
        <dbReference type="Proteomes" id="UP001479290"/>
    </source>
</evidence>
<organism evidence="1 2">
    <name type="scientific">Culter alburnus</name>
    <name type="common">Topmouth culter</name>
    <dbReference type="NCBI Taxonomy" id="194366"/>
    <lineage>
        <taxon>Eukaryota</taxon>
        <taxon>Metazoa</taxon>
        <taxon>Chordata</taxon>
        <taxon>Craniata</taxon>
        <taxon>Vertebrata</taxon>
        <taxon>Euteleostomi</taxon>
        <taxon>Actinopterygii</taxon>
        <taxon>Neopterygii</taxon>
        <taxon>Teleostei</taxon>
        <taxon>Ostariophysi</taxon>
        <taxon>Cypriniformes</taxon>
        <taxon>Xenocyprididae</taxon>
        <taxon>Xenocypridinae</taxon>
        <taxon>Culter</taxon>
    </lineage>
</organism>
<name>A0AAW2ARS8_CULAL</name>
<reference evidence="1 2" key="1">
    <citation type="submission" date="2024-05" db="EMBL/GenBank/DDBJ databases">
        <title>A high-quality chromosomal-level genome assembly of Topmouth culter (Culter alburnus).</title>
        <authorList>
            <person name="Zhao H."/>
        </authorList>
    </citation>
    <scope>NUCLEOTIDE SEQUENCE [LARGE SCALE GENOMIC DNA]</scope>
    <source>
        <strain evidence="1">CATC2023</strain>
        <tissue evidence="1">Muscle</tissue>
    </source>
</reference>
<feature type="non-terminal residue" evidence="1">
    <location>
        <position position="52"/>
    </location>
</feature>
<accession>A0AAW2ARS8</accession>
<protein>
    <submittedName>
        <fullName evidence="1">Uncharacterized protein</fullName>
    </submittedName>
</protein>
<dbReference type="Proteomes" id="UP001479290">
    <property type="component" value="Unassembled WGS sequence"/>
</dbReference>
<gene>
    <name evidence="1" type="ORF">ABG768_021358</name>
</gene>
<sequence length="52" mass="5759">KGSGEVKCQTPLEIQGSRSLPSVEAGRYVIRGAREREEAFMMTDAVALHHCR</sequence>
<evidence type="ECO:0000313" key="1">
    <source>
        <dbReference type="EMBL" id="KAK9976152.1"/>
    </source>
</evidence>
<comment type="caution">
    <text evidence="1">The sequence shown here is derived from an EMBL/GenBank/DDBJ whole genome shotgun (WGS) entry which is preliminary data.</text>
</comment>
<proteinExistence type="predicted"/>